<dbReference type="EMBL" id="MLJW01003995">
    <property type="protein sequence ID" value="OIQ70849.1"/>
    <property type="molecule type" value="Genomic_DNA"/>
</dbReference>
<accession>A0A1J5PGW8</accession>
<reference evidence="1" key="1">
    <citation type="submission" date="2016-10" db="EMBL/GenBank/DDBJ databases">
        <title>Sequence of Gallionella enrichment culture.</title>
        <authorList>
            <person name="Poehlein A."/>
            <person name="Muehling M."/>
            <person name="Daniel R."/>
        </authorList>
    </citation>
    <scope>NUCLEOTIDE SEQUENCE</scope>
</reference>
<protein>
    <submittedName>
        <fullName evidence="1">Uncharacterized protein</fullName>
    </submittedName>
</protein>
<name>A0A1J5PGW8_9ZZZZ</name>
<dbReference type="AlphaFoldDB" id="A0A1J5PGW8"/>
<sequence>MRGQLDVVTGGNVGSLVAAAVFVFHRVGHATGQKLHHVRLADQPQRVMPQRQGTLHTHTLGGFHTGLIRLGMHRLTAQGVHVVVKHLLKVNQTTLARTVLPVL</sequence>
<proteinExistence type="predicted"/>
<organism evidence="1">
    <name type="scientific">mine drainage metagenome</name>
    <dbReference type="NCBI Taxonomy" id="410659"/>
    <lineage>
        <taxon>unclassified sequences</taxon>
        <taxon>metagenomes</taxon>
        <taxon>ecological metagenomes</taxon>
    </lineage>
</organism>
<comment type="caution">
    <text evidence="1">The sequence shown here is derived from an EMBL/GenBank/DDBJ whole genome shotgun (WGS) entry which is preliminary data.</text>
</comment>
<gene>
    <name evidence="1" type="ORF">GALL_475340</name>
</gene>
<evidence type="ECO:0000313" key="1">
    <source>
        <dbReference type="EMBL" id="OIQ70849.1"/>
    </source>
</evidence>